<keyword evidence="3" id="KW-1185">Reference proteome</keyword>
<name>A0A9E6R7U9_9HYPH</name>
<evidence type="ECO:0000256" key="1">
    <source>
        <dbReference type="SAM" id="SignalP"/>
    </source>
</evidence>
<sequence>MRRLAFAVACGVAASWSMAGEAAARDYSGKYKSKITLPNGDVVKANVTIVKVDGSIYRSESKYGDFIELSMCFAEEDRLSCGFAPKSGGGYVGFSIYEPDGSGKLIGKFAETSTQKLGKEVLTPVGK</sequence>
<dbReference type="AlphaFoldDB" id="A0A9E6R7U9"/>
<keyword evidence="1" id="KW-0732">Signal</keyword>
<feature type="signal peptide" evidence="1">
    <location>
        <begin position="1"/>
        <end position="19"/>
    </location>
</feature>
<feature type="chain" id="PRO_5038725024" evidence="1">
    <location>
        <begin position="20"/>
        <end position="127"/>
    </location>
</feature>
<dbReference type="KEGG" id="cmet:K6K41_22300"/>
<reference evidence="2" key="1">
    <citation type="submission" date="2021-08" db="EMBL/GenBank/DDBJ databases">
        <authorList>
            <person name="Zhang H."/>
            <person name="Xu M."/>
            <person name="Yu Z."/>
            <person name="Yang L."/>
            <person name="Cai Y."/>
        </authorList>
    </citation>
    <scope>NUCLEOTIDE SEQUENCE</scope>
    <source>
        <strain evidence="2">CHL1</strain>
    </source>
</reference>
<dbReference type="EMBL" id="CP081869">
    <property type="protein sequence ID" value="QZN99439.1"/>
    <property type="molecule type" value="Genomic_DNA"/>
</dbReference>
<evidence type="ECO:0000313" key="2">
    <source>
        <dbReference type="EMBL" id="QZN99439.1"/>
    </source>
</evidence>
<evidence type="ECO:0000313" key="3">
    <source>
        <dbReference type="Proteomes" id="UP000825701"/>
    </source>
</evidence>
<accession>A0A9E6R7U9</accession>
<gene>
    <name evidence="2" type="ORF">K6K41_22300</name>
</gene>
<organism evidence="2 3">
    <name type="scientific">Chenggangzhangella methanolivorans</name>
    <dbReference type="NCBI Taxonomy" id="1437009"/>
    <lineage>
        <taxon>Bacteria</taxon>
        <taxon>Pseudomonadati</taxon>
        <taxon>Pseudomonadota</taxon>
        <taxon>Alphaproteobacteria</taxon>
        <taxon>Hyphomicrobiales</taxon>
        <taxon>Methylopilaceae</taxon>
        <taxon>Chenggangzhangella</taxon>
    </lineage>
</organism>
<protein>
    <submittedName>
        <fullName evidence="2">Uncharacterized protein</fullName>
    </submittedName>
</protein>
<proteinExistence type="predicted"/>
<dbReference type="Proteomes" id="UP000825701">
    <property type="component" value="Chromosome"/>
</dbReference>
<dbReference type="RefSeq" id="WP_261402505.1">
    <property type="nucleotide sequence ID" value="NZ_CP081869.1"/>
</dbReference>